<name>A0ABU3E0X4_9FLAO</name>
<protein>
    <submittedName>
        <fullName evidence="4">Uncharacterized protein</fullName>
    </submittedName>
</protein>
<dbReference type="InterPro" id="IPR048330">
    <property type="entry name" value="PcRGLX/YetA_2nd"/>
</dbReference>
<organism evidence="4 5">
    <name type="scientific">Autumnicola patrickiae</name>
    <dbReference type="NCBI Taxonomy" id="3075591"/>
    <lineage>
        <taxon>Bacteria</taxon>
        <taxon>Pseudomonadati</taxon>
        <taxon>Bacteroidota</taxon>
        <taxon>Flavobacteriia</taxon>
        <taxon>Flavobacteriales</taxon>
        <taxon>Flavobacteriaceae</taxon>
        <taxon>Autumnicola</taxon>
    </lineage>
</organism>
<keyword evidence="5" id="KW-1185">Reference proteome</keyword>
<dbReference type="RefSeq" id="WP_311683289.1">
    <property type="nucleotide sequence ID" value="NZ_JAVRHM010000006.1"/>
</dbReference>
<comment type="caution">
    <text evidence="4">The sequence shown here is derived from an EMBL/GenBank/DDBJ whole genome shotgun (WGS) entry which is preliminary data.</text>
</comment>
<reference evidence="4 5" key="1">
    <citation type="submission" date="2023-09" db="EMBL/GenBank/DDBJ databases">
        <authorList>
            <person name="Rey-Velasco X."/>
        </authorList>
    </citation>
    <scope>NUCLEOTIDE SEQUENCE [LARGE SCALE GENOMIC DNA]</scope>
    <source>
        <strain evidence="4 5">F188</strain>
    </source>
</reference>
<dbReference type="Pfam" id="PF21345">
    <property type="entry name" value="PcRGLX_2nd"/>
    <property type="match status" value="1"/>
</dbReference>
<dbReference type="Proteomes" id="UP001261624">
    <property type="component" value="Unassembled WGS sequence"/>
</dbReference>
<dbReference type="PANTHER" id="PTHR40081:SF1">
    <property type="entry name" value="TAT PATHWAY SIGNAL SEQUENCE DOMAIN PROTEIN"/>
    <property type="match status" value="1"/>
</dbReference>
<dbReference type="EMBL" id="JAVRHM010000006">
    <property type="protein sequence ID" value="MDT0689597.1"/>
    <property type="molecule type" value="Genomic_DNA"/>
</dbReference>
<dbReference type="InterPro" id="IPR048331">
    <property type="entry name" value="PcRGLX/YetA_3rd"/>
</dbReference>
<feature type="domain" description="PcRGLX/YetA-like C-terminal alpha/alpha toroid" evidence="3">
    <location>
        <begin position="474"/>
        <end position="584"/>
    </location>
</feature>
<evidence type="ECO:0000256" key="1">
    <source>
        <dbReference type="SAM" id="SignalP"/>
    </source>
</evidence>
<proteinExistence type="predicted"/>
<evidence type="ECO:0000313" key="4">
    <source>
        <dbReference type="EMBL" id="MDT0689597.1"/>
    </source>
</evidence>
<evidence type="ECO:0000313" key="5">
    <source>
        <dbReference type="Proteomes" id="UP001261624"/>
    </source>
</evidence>
<feature type="domain" description="PcRGLX/YetA-like central beta-sandwich" evidence="2">
    <location>
        <begin position="122"/>
        <end position="250"/>
    </location>
</feature>
<feature type="chain" id="PRO_5046079051" evidence="1">
    <location>
        <begin position="20"/>
        <end position="871"/>
    </location>
</feature>
<dbReference type="PANTHER" id="PTHR40081">
    <property type="entry name" value="CONCANAVALIN A-LIKE LECTIN/GLUCANASE"/>
    <property type="match status" value="1"/>
</dbReference>
<feature type="signal peptide" evidence="1">
    <location>
        <begin position="1"/>
        <end position="19"/>
    </location>
</feature>
<dbReference type="SUPFAM" id="SSF48208">
    <property type="entry name" value="Six-hairpin glycosidases"/>
    <property type="match status" value="1"/>
</dbReference>
<dbReference type="InterPro" id="IPR045793">
    <property type="entry name" value="PcRGLX/YetA-like"/>
</dbReference>
<dbReference type="InterPro" id="IPR008928">
    <property type="entry name" value="6-hairpin_glycosidase_sf"/>
</dbReference>
<keyword evidence="1" id="KW-0732">Signal</keyword>
<gene>
    <name evidence="4" type="ORF">RM549_07360</name>
</gene>
<evidence type="ECO:0000259" key="2">
    <source>
        <dbReference type="Pfam" id="PF21345"/>
    </source>
</evidence>
<evidence type="ECO:0000259" key="3">
    <source>
        <dbReference type="Pfam" id="PF21346"/>
    </source>
</evidence>
<accession>A0ABU3E0X4</accession>
<dbReference type="Pfam" id="PF21346">
    <property type="entry name" value="PcRGLX_3rd"/>
    <property type="match status" value="1"/>
</dbReference>
<sequence length="871" mass="100710">MKKILFIVCFFIALIKVNAAIQQLPITIKNNVEGAPIKLGIPFPVGALESVDQVRLLHKGKEIPIQTTEVNTWAPVDSSVKWMWIFFFSKETSDYTLEFGEGIHPRGYSNAIVSTNNMRPSGGITVNTGPLKFTLKKKGNGFIDEVFIDKNNDQIFSENELLASSPKNNRGTFLDILDDQGLDLSNAIVHNVFREKGSGPMHSIFRVQGTYIYKNGNNNSPFEIRIHTYAGKAFIKVLHTLTYTGIPDKHKVVEGEHANIATQNEVILPEQTMDDEGWTLPNDQIAGSGLTFKYHLGENVNIISSTTDGKWYESQSSSSLINLKEDSSDKIRILQTGPQQNNKDTTSSPTRRIDGFKAQLIKGEDTLRQSQKANGWISISDSSQGISLGIKNFLNEYPKELQIDPSTKSLNGYIWPSDIEPKSFERKHTELDGGMLGNFAQGITKTTEFIYYFHEKEEDKEIEKVMNYSLKSPVAHVPPEWYANSKIYGNMAPFSKKHPEFENALQYKFNWIAFNQRWEPWLGIFDYGDAKNYYFNDEWHQWNNNEPTVDFQLWTNFMRTGNPKYYYMAESMSKHTMDVDNVHWPRKRTYVGEINDAIDFWNYIDEPESTPYLGIGRRHAEEHWYALLSAHVWIQGWIASYYLTGDHRALEVAKMTGDTYLKRIWGEHDLRGRRLYLSVLNLVELYDATKSMKYRKELDERVDIMLELQKEQGGNLLLDRYGYSQTYVAQGLYKYYQLTKDEKIKKALVDHARWVRKIPPLNHQMESYLASIYPLILGYEFTGEKIYLEEAKKRSEVLKVNKLKSDPGDFKTQKEFSDALLEISNLPKNNDGFTNWEVNQGLRVFGWTHAYNIPYLLYWLEKENEQKKEFE</sequence>